<proteinExistence type="predicted"/>
<feature type="domain" description="CD-NTase-associated protein 12/Pycsar effector protein TIR" evidence="3">
    <location>
        <begin position="203"/>
        <end position="327"/>
    </location>
</feature>
<comment type="caution">
    <text evidence="4">The sequence shown here is derived from an EMBL/GenBank/DDBJ whole genome shotgun (WGS) entry which is preliminary data.</text>
</comment>
<keyword evidence="2" id="KW-0812">Transmembrane</keyword>
<organism evidence="4 5">
    <name type="scientific">Polysphondylium violaceum</name>
    <dbReference type="NCBI Taxonomy" id="133409"/>
    <lineage>
        <taxon>Eukaryota</taxon>
        <taxon>Amoebozoa</taxon>
        <taxon>Evosea</taxon>
        <taxon>Eumycetozoa</taxon>
        <taxon>Dictyostelia</taxon>
        <taxon>Dictyosteliales</taxon>
        <taxon>Dictyosteliaceae</taxon>
        <taxon>Polysphondylium</taxon>
    </lineage>
</organism>
<keyword evidence="2" id="KW-0472">Membrane</keyword>
<protein>
    <recommendedName>
        <fullName evidence="3">CD-NTase-associated protein 12/Pycsar effector protein TIR domain-containing protein</fullName>
    </recommendedName>
</protein>
<gene>
    <name evidence="4" type="ORF">CYY_003659</name>
</gene>
<evidence type="ECO:0000256" key="1">
    <source>
        <dbReference type="SAM" id="Coils"/>
    </source>
</evidence>
<evidence type="ECO:0000313" key="5">
    <source>
        <dbReference type="Proteomes" id="UP000695562"/>
    </source>
</evidence>
<evidence type="ECO:0000313" key="4">
    <source>
        <dbReference type="EMBL" id="KAF2075049.1"/>
    </source>
</evidence>
<dbReference type="AlphaFoldDB" id="A0A8J4PY42"/>
<evidence type="ECO:0000259" key="3">
    <source>
        <dbReference type="Pfam" id="PF10137"/>
    </source>
</evidence>
<sequence>MIICNNWRIDYLNIYTHFLFLLLLTLNINALPSHDSFTNNRVSHGYPVRSGYTLLCYSCNSATCANNYTLFTSDSNDSHRNNTPSCIEIKLLQCSILYNPCLDKYSNAILKSENSSIIVKYFQDKQCKIQLTNTNSNNSSEPNSIKQNCSQCYPGMQEYICHTPSNNTLPPIPVTIPKTPINTNNRVIINDTNGNRNNLNKTKVFVVYGHDLEARDNVERMLIDMNCLPIILDKIPSGGAMTIMEKLEENMDVEFGIVIMSHDNHCYVKDEATGHLVPSAYPRLNVVFEFGMLVGRLGRKKTLYLELGSNTASMMSDIAGVNYIRYKDDLQNLRLEVTNLLNKNNILKILYIYGKMIYIF</sequence>
<feature type="coiled-coil region" evidence="1">
    <location>
        <begin position="323"/>
        <end position="350"/>
    </location>
</feature>
<name>A0A8J4PY42_9MYCE</name>
<dbReference type="GO" id="GO:0050135">
    <property type="term" value="F:NADP+ nucleosidase activity"/>
    <property type="evidence" value="ECO:0007669"/>
    <property type="project" value="InterPro"/>
</dbReference>
<dbReference type="EMBL" id="AJWJ01000117">
    <property type="protein sequence ID" value="KAF2075049.1"/>
    <property type="molecule type" value="Genomic_DNA"/>
</dbReference>
<evidence type="ECO:0000256" key="2">
    <source>
        <dbReference type="SAM" id="Phobius"/>
    </source>
</evidence>
<keyword evidence="5" id="KW-1185">Reference proteome</keyword>
<dbReference type="InterPro" id="IPR019302">
    <property type="entry name" value="CAP12/PCTIR_TIR_dom"/>
</dbReference>
<keyword evidence="1" id="KW-0175">Coiled coil</keyword>
<dbReference type="Pfam" id="PF10137">
    <property type="entry name" value="CAP12-PCTIR_TIR"/>
    <property type="match status" value="1"/>
</dbReference>
<dbReference type="OrthoDB" id="18159at2759"/>
<dbReference type="Proteomes" id="UP000695562">
    <property type="component" value="Unassembled WGS sequence"/>
</dbReference>
<keyword evidence="2" id="KW-1133">Transmembrane helix</keyword>
<feature type="transmembrane region" description="Helical" evidence="2">
    <location>
        <begin position="12"/>
        <end position="31"/>
    </location>
</feature>
<reference evidence="4" key="1">
    <citation type="submission" date="2020-01" db="EMBL/GenBank/DDBJ databases">
        <title>Development of genomics and gene disruption for Polysphondylium violaceum indicates a role for the polyketide synthase stlB in stalk morphogenesis.</title>
        <authorList>
            <person name="Narita B."/>
            <person name="Kawabe Y."/>
            <person name="Kin K."/>
            <person name="Saito T."/>
            <person name="Gibbs R."/>
            <person name="Kuspa A."/>
            <person name="Muzny D."/>
            <person name="Queller D."/>
            <person name="Richards S."/>
            <person name="Strassman J."/>
            <person name="Sucgang R."/>
            <person name="Worley K."/>
            <person name="Schaap P."/>
        </authorList>
    </citation>
    <scope>NUCLEOTIDE SEQUENCE</scope>
    <source>
        <strain evidence="4">QSvi11</strain>
    </source>
</reference>
<accession>A0A8J4PY42</accession>